<keyword evidence="14" id="KW-1185">Reference proteome</keyword>
<evidence type="ECO:0000256" key="5">
    <source>
        <dbReference type="ARBA" id="ARBA00022989"/>
    </source>
</evidence>
<evidence type="ECO:0000256" key="4">
    <source>
        <dbReference type="ARBA" id="ARBA00022692"/>
    </source>
</evidence>
<keyword evidence="7" id="KW-0961">Cell wall biogenesis/degradation</keyword>
<dbReference type="GO" id="GO:0030244">
    <property type="term" value="P:cellulose biosynthetic process"/>
    <property type="evidence" value="ECO:0007669"/>
    <property type="project" value="InterPro"/>
</dbReference>
<dbReference type="EMBL" id="PKPP01000360">
    <property type="protein sequence ID" value="PWA93749.1"/>
    <property type="molecule type" value="Genomic_DNA"/>
</dbReference>
<gene>
    <name evidence="13" type="ORF">CTI12_AA067900</name>
</gene>
<evidence type="ECO:0000256" key="11">
    <source>
        <dbReference type="SAM" id="MobiDB-lite"/>
    </source>
</evidence>
<evidence type="ECO:0000256" key="2">
    <source>
        <dbReference type="ARBA" id="ARBA00022676"/>
    </source>
</evidence>
<comment type="caution">
    <text evidence="13">The sequence shown here is derived from an EMBL/GenBank/DDBJ whole genome shotgun (WGS) entry which is preliminary data.</text>
</comment>
<evidence type="ECO:0000256" key="3">
    <source>
        <dbReference type="ARBA" id="ARBA00022679"/>
    </source>
</evidence>
<reference evidence="13 14" key="1">
    <citation type="journal article" date="2018" name="Mol. Plant">
        <title>The genome of Artemisia annua provides insight into the evolution of Asteraceae family and artemisinin biosynthesis.</title>
        <authorList>
            <person name="Shen Q."/>
            <person name="Zhang L."/>
            <person name="Liao Z."/>
            <person name="Wang S."/>
            <person name="Yan T."/>
            <person name="Shi P."/>
            <person name="Liu M."/>
            <person name="Fu X."/>
            <person name="Pan Q."/>
            <person name="Wang Y."/>
            <person name="Lv Z."/>
            <person name="Lu X."/>
            <person name="Zhang F."/>
            <person name="Jiang W."/>
            <person name="Ma Y."/>
            <person name="Chen M."/>
            <person name="Hao X."/>
            <person name="Li L."/>
            <person name="Tang Y."/>
            <person name="Lv G."/>
            <person name="Zhou Y."/>
            <person name="Sun X."/>
            <person name="Brodelius P.E."/>
            <person name="Rose J.K.C."/>
            <person name="Tang K."/>
        </authorList>
    </citation>
    <scope>NUCLEOTIDE SEQUENCE [LARGE SCALE GENOMIC DNA]</scope>
    <source>
        <strain evidence="14">cv. Huhao1</strain>
        <tissue evidence="13">Leaf</tissue>
    </source>
</reference>
<feature type="transmembrane region" description="Helical" evidence="12">
    <location>
        <begin position="565"/>
        <end position="581"/>
    </location>
</feature>
<dbReference type="Proteomes" id="UP000245207">
    <property type="component" value="Unassembled WGS sequence"/>
</dbReference>
<comment type="subcellular location">
    <subcellularLocation>
        <location evidence="1">Endomembrane system</location>
        <topology evidence="1">Multi-pass membrane protein</topology>
    </subcellularLocation>
</comment>
<name>A0A2U1Q6V7_ARTAN</name>
<feature type="transmembrane region" description="Helical" evidence="12">
    <location>
        <begin position="526"/>
        <end position="545"/>
    </location>
</feature>
<organism evidence="13 14">
    <name type="scientific">Artemisia annua</name>
    <name type="common">Sweet wormwood</name>
    <dbReference type="NCBI Taxonomy" id="35608"/>
    <lineage>
        <taxon>Eukaryota</taxon>
        <taxon>Viridiplantae</taxon>
        <taxon>Streptophyta</taxon>
        <taxon>Embryophyta</taxon>
        <taxon>Tracheophyta</taxon>
        <taxon>Spermatophyta</taxon>
        <taxon>Magnoliopsida</taxon>
        <taxon>eudicotyledons</taxon>
        <taxon>Gunneridae</taxon>
        <taxon>Pentapetalae</taxon>
        <taxon>asterids</taxon>
        <taxon>campanulids</taxon>
        <taxon>Asterales</taxon>
        <taxon>Asteraceae</taxon>
        <taxon>Asteroideae</taxon>
        <taxon>Anthemideae</taxon>
        <taxon>Artemisiinae</taxon>
        <taxon>Artemisia</taxon>
    </lineage>
</organism>
<dbReference type="SUPFAM" id="SSF53448">
    <property type="entry name" value="Nucleotide-diphospho-sugar transferases"/>
    <property type="match status" value="1"/>
</dbReference>
<dbReference type="GO" id="GO:0016020">
    <property type="term" value="C:membrane"/>
    <property type="evidence" value="ECO:0007669"/>
    <property type="project" value="InterPro"/>
</dbReference>
<feature type="binding site" evidence="10">
    <location>
        <position position="266"/>
    </location>
    <ligand>
        <name>Mn(2+)</name>
        <dbReference type="ChEBI" id="CHEBI:29035"/>
    </ligand>
</feature>
<sequence>MNSISHPLHLTHINKQTIIINRLYTLFHSIALILLIYYRLSSILTLINTTTRPLIPHVLIFLSELILSFIWLLSQSFLWRPITRTVFPERLPQDDQLLPPIDVFICTADPQKEPPLGVMNTVVSAMSLNYPSDKVSVYLSDDAGCSGTLEAMHEAYKFAKTWVPFCKKFGVKTICPEAYFAGPEVDESVMMDSDEFGAAKLKVKESYELFAEKVTKISESESCISNKDHSAVVKVLVDESTHDQEQMPRLVYVSREKRPSHPHRFKAGALNALFRVSGLISNSPYILGLDCDMYCNDGNSAREAMCFHLDPKLSSSLAFVQFPQKFHNISKHDIYESELRNVFKTLWLGMDGIKGPCFSGTCYYLKREPVYGLTPMQEDIDLEELRQSFGSSNEFIKSIQNKCNIAKLDRGKILSDELLHETKLLASCEYENDTKWGIEASLLMHVGFRYFSVVEDYFTSFNMHSKSWESVYYNPSRPSFLGSGTASLNDTMIQSTRWYTGLLEVALSKFSPLFNGQSRMPILQRFCYAWMSLFPLNFIALWILATVPQLSLLNDITIYPEVKNPFSFVFLYVFVLSNLQHMREIYSTGEPLKAWKYEQRIWMMKGITTNLYASIHAIMEKLCAKEASFLPTNKVIDDDQVKLYQMGIYNFQTSSMFVVPLCSLIILNLLAFVAGILKLTIQREYVDEIFIQTLLSFYVTLMGYPVLEGAIIVVNNLYKDYKALALVVYTFDIIKESFEKFDEVFSLVVIVCRGFADNDLLGNLHLVLNGYESSVRMNLPRLLKKKLIGKAMSAYDFENVQMFIASIEPDDHVKKTMNAINAVCGSTQPILFLPVMNLTFFNVKRFFVSLQLLGGNCGWFEKQCSSQPIVGFRTTAKNVMDMVLVPRYFDTMKKISGASCSSVMDLVLFDNVFVNVVASVQYCALVNKASSAFYKLSNTSLKSRPTLFMLNLDDDFEQKNEISKAVEDKLERQYPAYDFEIFQTLIANMEADDPARLRLAATKKQKLIKFPLSKEPRMRPNTCQCLLKNYEAVHLVSPLLFKNGQDIEETDFTHYEPKYPARFSTSNTFNKDQQISSTPPKEGGRNFRNMHFHKLSPANIELFESDFSMEEIRERVWNLEKVEIPRASRT</sequence>
<evidence type="ECO:0000313" key="13">
    <source>
        <dbReference type="EMBL" id="PWA93749.1"/>
    </source>
</evidence>
<dbReference type="GO" id="GO:0016760">
    <property type="term" value="F:cellulose synthase (UDP-forming) activity"/>
    <property type="evidence" value="ECO:0007669"/>
    <property type="project" value="InterPro"/>
</dbReference>
<accession>A0A2U1Q6V7</accession>
<dbReference type="Pfam" id="PF03552">
    <property type="entry name" value="Cellulose_synt"/>
    <property type="match status" value="2"/>
</dbReference>
<feature type="region of interest" description="Disordered" evidence="11">
    <location>
        <begin position="1066"/>
        <end position="1085"/>
    </location>
</feature>
<feature type="compositionally biased region" description="Polar residues" evidence="11">
    <location>
        <begin position="1066"/>
        <end position="1079"/>
    </location>
</feature>
<evidence type="ECO:0000256" key="7">
    <source>
        <dbReference type="ARBA" id="ARBA00023316"/>
    </source>
</evidence>
<feature type="transmembrane region" description="Helical" evidence="12">
    <location>
        <begin position="689"/>
        <end position="707"/>
    </location>
</feature>
<dbReference type="AlphaFoldDB" id="A0A2U1Q6V7"/>
<dbReference type="InterPro" id="IPR029044">
    <property type="entry name" value="Nucleotide-diphossugar_trans"/>
</dbReference>
<feature type="active site" evidence="8">
    <location>
        <position position="456"/>
    </location>
</feature>
<feature type="transmembrane region" description="Helical" evidence="12">
    <location>
        <begin position="23"/>
        <end position="48"/>
    </location>
</feature>
<proteinExistence type="predicted"/>
<dbReference type="Gene3D" id="3.90.550.10">
    <property type="entry name" value="Spore Coat Polysaccharide Biosynthesis Protein SpsA, Chain A"/>
    <property type="match status" value="2"/>
</dbReference>
<keyword evidence="4 12" id="KW-0812">Transmembrane</keyword>
<dbReference type="GO" id="GO:0071555">
    <property type="term" value="P:cell wall organization"/>
    <property type="evidence" value="ECO:0007669"/>
    <property type="project" value="UniProtKB-KW"/>
</dbReference>
<evidence type="ECO:0000256" key="6">
    <source>
        <dbReference type="ARBA" id="ARBA00023136"/>
    </source>
</evidence>
<protein>
    <submittedName>
        <fullName evidence="13">Cellulose synthase, nucleotide-diphospho-sugar transferase</fullName>
    </submittedName>
</protein>
<evidence type="ECO:0000256" key="10">
    <source>
        <dbReference type="PIRSR" id="PIRSR605150-3"/>
    </source>
</evidence>
<feature type="binding site" evidence="9">
    <location>
        <position position="112"/>
    </location>
    <ligand>
        <name>UDP-alpha-D-glucose</name>
        <dbReference type="ChEBI" id="CHEBI:58885"/>
    </ligand>
</feature>
<evidence type="ECO:0000256" key="8">
    <source>
        <dbReference type="PIRSR" id="PIRSR605150-1"/>
    </source>
</evidence>
<dbReference type="STRING" id="35608.A0A2U1Q6V7"/>
<dbReference type="GO" id="GO:0012505">
    <property type="term" value="C:endomembrane system"/>
    <property type="evidence" value="ECO:0007669"/>
    <property type="project" value="UniProtKB-SubCell"/>
</dbReference>
<evidence type="ECO:0000313" key="14">
    <source>
        <dbReference type="Proteomes" id="UP000245207"/>
    </source>
</evidence>
<feature type="active site" evidence="8">
    <location>
        <position position="142"/>
    </location>
</feature>
<dbReference type="OrthoDB" id="72851at2759"/>
<keyword evidence="2" id="KW-0328">Glycosyltransferase</keyword>
<feature type="binding site" evidence="9">
    <location>
        <position position="113"/>
    </location>
    <ligand>
        <name>UDP-alpha-D-glucose</name>
        <dbReference type="ChEBI" id="CHEBI:58885"/>
    </ligand>
</feature>
<evidence type="ECO:0000256" key="9">
    <source>
        <dbReference type="PIRSR" id="PIRSR605150-2"/>
    </source>
</evidence>
<feature type="binding site" evidence="10">
    <location>
        <position position="290"/>
    </location>
    <ligand>
        <name>Mn(2+)</name>
        <dbReference type="ChEBI" id="CHEBI:29035"/>
    </ligand>
</feature>
<evidence type="ECO:0000256" key="12">
    <source>
        <dbReference type="SAM" id="Phobius"/>
    </source>
</evidence>
<dbReference type="InterPro" id="IPR005150">
    <property type="entry name" value="Cellulose_synth"/>
</dbReference>
<dbReference type="PANTHER" id="PTHR13301">
    <property type="entry name" value="X-BOX TRANSCRIPTION FACTOR-RELATED"/>
    <property type="match status" value="1"/>
</dbReference>
<evidence type="ECO:0000256" key="1">
    <source>
        <dbReference type="ARBA" id="ARBA00004127"/>
    </source>
</evidence>
<keyword evidence="3 13" id="KW-0808">Transferase</keyword>
<keyword evidence="6 12" id="KW-0472">Membrane</keyword>
<feature type="transmembrane region" description="Helical" evidence="12">
    <location>
        <begin position="54"/>
        <end position="74"/>
    </location>
</feature>
<feature type="transmembrane region" description="Helical" evidence="12">
    <location>
        <begin position="656"/>
        <end position="677"/>
    </location>
</feature>
<keyword evidence="5 12" id="KW-1133">Transmembrane helix</keyword>
<feature type="binding site" evidence="9">
    <location>
        <position position="142"/>
    </location>
    <ligand>
        <name>UDP-alpha-D-glucose</name>
        <dbReference type="ChEBI" id="CHEBI:58885"/>
    </ligand>
</feature>